<proteinExistence type="predicted"/>
<organism evidence="2 3">
    <name type="scientific">Sphingorhabdus arenilitoris</name>
    <dbReference type="NCBI Taxonomy" id="1490041"/>
    <lineage>
        <taxon>Bacteria</taxon>
        <taxon>Pseudomonadati</taxon>
        <taxon>Pseudomonadota</taxon>
        <taxon>Alphaproteobacteria</taxon>
        <taxon>Sphingomonadales</taxon>
        <taxon>Sphingomonadaceae</taxon>
        <taxon>Sphingorhabdus</taxon>
    </lineage>
</organism>
<sequence length="454" mass="49266">MNAASNRQMQTGMILRVLTGRQRDARYRLSPGLKITIGRSFSHDIVLRGGRGGDFSLILHSGKDISVIEMVSGSITLLGQQLNEGAKAQLPSFVPFEAGGIFIAIGDAESNRWDEALRLTEQNWPADEVPDDDAVPAAGDAAEEQPMAAAAHNAPAKSVAGQLLTKIPVEGATFQHMLTHFSARYRVIEEQWQLDRRWPFLAAAAALLLIGLVMYNPARDWIGQTFNDPAAVEARLERVGFPDLSVERTADGRLMITGLLRTDAEYNRFRDYAREKYPDAEIAVQSMDGLADSATAILEAQAIDAQARPGNGRSLVIDSEYLPGDRQAELKSAILADLPLIKSVTFVMTGQRGDDNLQYFFSKSGFGYASYVEGDPSYIRTADGTTWMKGAKLPTGHTVLDISSGRIRFERMGVTEELVVIEGADPAMDDGTKTDIESTAAPGGGNDSEVVANQ</sequence>
<feature type="region of interest" description="Disordered" evidence="1">
    <location>
        <begin position="426"/>
        <end position="454"/>
    </location>
</feature>
<dbReference type="Proteomes" id="UP001595887">
    <property type="component" value="Unassembled WGS sequence"/>
</dbReference>
<evidence type="ECO:0000313" key="3">
    <source>
        <dbReference type="Proteomes" id="UP001595887"/>
    </source>
</evidence>
<comment type="caution">
    <text evidence="2">The sequence shown here is derived from an EMBL/GenBank/DDBJ whole genome shotgun (WGS) entry which is preliminary data.</text>
</comment>
<dbReference type="RefSeq" id="WP_381424313.1">
    <property type="nucleotide sequence ID" value="NZ_JBHSDH010000013.1"/>
</dbReference>
<reference evidence="3" key="1">
    <citation type="journal article" date="2019" name="Int. J. Syst. Evol. Microbiol.">
        <title>The Global Catalogue of Microorganisms (GCM) 10K type strain sequencing project: providing services to taxonomists for standard genome sequencing and annotation.</title>
        <authorList>
            <consortium name="The Broad Institute Genomics Platform"/>
            <consortium name="The Broad Institute Genome Sequencing Center for Infectious Disease"/>
            <person name="Wu L."/>
            <person name="Ma J."/>
        </authorList>
    </citation>
    <scope>NUCLEOTIDE SEQUENCE [LARGE SCALE GENOMIC DNA]</scope>
    <source>
        <strain evidence="3">CECT 8531</strain>
    </source>
</reference>
<accession>A0ABV8RIL5</accession>
<evidence type="ECO:0000256" key="1">
    <source>
        <dbReference type="SAM" id="MobiDB-lite"/>
    </source>
</evidence>
<dbReference type="EMBL" id="JBHSDH010000013">
    <property type="protein sequence ID" value="MFC4293085.1"/>
    <property type="molecule type" value="Genomic_DNA"/>
</dbReference>
<protein>
    <submittedName>
        <fullName evidence="2">Uncharacterized protein</fullName>
    </submittedName>
</protein>
<keyword evidence="3" id="KW-1185">Reference proteome</keyword>
<evidence type="ECO:0000313" key="2">
    <source>
        <dbReference type="EMBL" id="MFC4293085.1"/>
    </source>
</evidence>
<gene>
    <name evidence="2" type="ORF">ACFOWX_11730</name>
</gene>
<name>A0ABV8RIL5_9SPHN</name>